<reference evidence="3 4" key="1">
    <citation type="submission" date="2021-01" db="EMBL/GenBank/DDBJ databases">
        <title>Draft Genome Sequence and Polyhydroxyalkanoate Biosynthetic Potential of Jeongeupia naejangsanensis Type Strain DSM 24253.</title>
        <authorList>
            <person name="Turrini P."/>
            <person name="Artuso I."/>
            <person name="Lugli G.A."/>
            <person name="Frangipani E."/>
            <person name="Ventura M."/>
            <person name="Visca P."/>
        </authorList>
    </citation>
    <scope>NUCLEOTIDE SEQUENCE [LARGE SCALE GENOMIC DNA]</scope>
    <source>
        <strain evidence="3 4">DSM 24253</strain>
    </source>
</reference>
<dbReference type="Pfam" id="PF13439">
    <property type="entry name" value="Glyco_transf_4"/>
    <property type="match status" value="1"/>
</dbReference>
<dbReference type="InterPro" id="IPR028098">
    <property type="entry name" value="Glyco_trans_4-like_N"/>
</dbReference>
<gene>
    <name evidence="3" type="ORF">JMJ54_04780</name>
</gene>
<dbReference type="InterPro" id="IPR001296">
    <property type="entry name" value="Glyco_trans_1"/>
</dbReference>
<dbReference type="CDD" id="cd03801">
    <property type="entry name" value="GT4_PimA-like"/>
    <property type="match status" value="1"/>
</dbReference>
<dbReference type="Proteomes" id="UP000809431">
    <property type="component" value="Unassembled WGS sequence"/>
</dbReference>
<evidence type="ECO:0000313" key="4">
    <source>
        <dbReference type="Proteomes" id="UP000809431"/>
    </source>
</evidence>
<dbReference type="EMBL" id="JAESND010000001">
    <property type="protein sequence ID" value="MBM3115137.1"/>
    <property type="molecule type" value="Genomic_DNA"/>
</dbReference>
<organism evidence="3 4">
    <name type="scientific">Jeongeupia naejangsanensis</name>
    <dbReference type="NCBI Taxonomy" id="613195"/>
    <lineage>
        <taxon>Bacteria</taxon>
        <taxon>Pseudomonadati</taxon>
        <taxon>Pseudomonadota</taxon>
        <taxon>Betaproteobacteria</taxon>
        <taxon>Neisseriales</taxon>
        <taxon>Chitinibacteraceae</taxon>
        <taxon>Jeongeupia</taxon>
    </lineage>
</organism>
<dbReference type="SUPFAM" id="SSF53756">
    <property type="entry name" value="UDP-Glycosyltransferase/glycogen phosphorylase"/>
    <property type="match status" value="1"/>
</dbReference>
<feature type="domain" description="Glycosyl transferase family 1" evidence="1">
    <location>
        <begin position="195"/>
        <end position="338"/>
    </location>
</feature>
<dbReference type="RefSeq" id="WP_203536782.1">
    <property type="nucleotide sequence ID" value="NZ_JAESND010000001.1"/>
</dbReference>
<evidence type="ECO:0000259" key="1">
    <source>
        <dbReference type="Pfam" id="PF00534"/>
    </source>
</evidence>
<evidence type="ECO:0000313" key="3">
    <source>
        <dbReference type="EMBL" id="MBM3115137.1"/>
    </source>
</evidence>
<accession>A0ABS2BHQ4</accession>
<evidence type="ECO:0000259" key="2">
    <source>
        <dbReference type="Pfam" id="PF13439"/>
    </source>
</evidence>
<dbReference type="PANTHER" id="PTHR45947:SF3">
    <property type="entry name" value="SULFOQUINOVOSYL TRANSFERASE SQD2"/>
    <property type="match status" value="1"/>
</dbReference>
<dbReference type="Gene3D" id="3.40.50.2000">
    <property type="entry name" value="Glycogen Phosphorylase B"/>
    <property type="match status" value="2"/>
</dbReference>
<proteinExistence type="predicted"/>
<comment type="caution">
    <text evidence="3">The sequence shown here is derived from an EMBL/GenBank/DDBJ whole genome shotgun (WGS) entry which is preliminary data.</text>
</comment>
<keyword evidence="4" id="KW-1185">Reference proteome</keyword>
<sequence>MKVAIVGLRGFPDVQGGVERHVESLAPLLASQGAEVTVYVRAPYMRHVTEDRWQGVRFCRLWSPVGKSTETLVHTLLAVFAAAWHRNRVIHFHAIGPSFFVPLARLLGMKVVMTHHGQDYQRQKWGRGARLFLRTAERFGVLGAHRVIVISQQLRRWIGTGFGKEAVLIPNGVTAFPEGSGDAALLPAMGLEAGRYILHVGRFVPEKRHHDLIDAFLRQPPPGWKLAFAGAADHDDEYSASVLERTGDDIVFLGRKTATELASLYAHCGVFVLPSSHEGLPIALLEALSLGAPAIVSDIEPHVEIQLPDESYFPLGDVDALAARITHFARSNRRWSDWADRVRREYDWHAVAGQIHRVYAAL</sequence>
<dbReference type="PANTHER" id="PTHR45947">
    <property type="entry name" value="SULFOQUINOVOSYL TRANSFERASE SQD2"/>
    <property type="match status" value="1"/>
</dbReference>
<name>A0ABS2BHQ4_9NEIS</name>
<dbReference type="InterPro" id="IPR050194">
    <property type="entry name" value="Glycosyltransferase_grp1"/>
</dbReference>
<protein>
    <submittedName>
        <fullName evidence="3">Glycosyltransferase family 4 protein</fullName>
    </submittedName>
</protein>
<feature type="domain" description="Glycosyltransferase subfamily 4-like N-terminal" evidence="2">
    <location>
        <begin position="16"/>
        <end position="173"/>
    </location>
</feature>
<dbReference type="Pfam" id="PF00534">
    <property type="entry name" value="Glycos_transf_1"/>
    <property type="match status" value="1"/>
</dbReference>